<organism evidence="2 3">
    <name type="scientific">Rhodococcus antarcticus</name>
    <dbReference type="NCBI Taxonomy" id="2987751"/>
    <lineage>
        <taxon>Bacteria</taxon>
        <taxon>Bacillati</taxon>
        <taxon>Actinomycetota</taxon>
        <taxon>Actinomycetes</taxon>
        <taxon>Mycobacteriales</taxon>
        <taxon>Nocardiaceae</taxon>
        <taxon>Rhodococcus</taxon>
    </lineage>
</organism>
<name>A0ABY6NXI6_9NOCA</name>
<protein>
    <submittedName>
        <fullName evidence="2">GAF domain-containing protein</fullName>
    </submittedName>
</protein>
<evidence type="ECO:0000313" key="3">
    <source>
        <dbReference type="Proteomes" id="UP001164965"/>
    </source>
</evidence>
<evidence type="ECO:0000259" key="1">
    <source>
        <dbReference type="Pfam" id="PF01590"/>
    </source>
</evidence>
<accession>A0ABY6NXI6</accession>
<dbReference type="Proteomes" id="UP001164965">
    <property type="component" value="Chromosome"/>
</dbReference>
<sequence>MAQGHSAVAAGTDLSRHARLLAAVHGAVLAGSVPPVRPRELVARSWNRVRASGLDPARCGTVEPVAAAEVERRRRRSALRTVVDELRTSLASIAEEARLIMVVTDAEGLLLWREGSSSVLRGADVLGFAEGADWSERTVGTNAIGTALVEGTPVQLFSAEHYAPTHHGWTCTACPVHDPRTGELLGVVDLSGPALTVHPTTIALVCTAVRLAEATLWRQHETRLDRLRSVAAPVLASVAGPAMVVDEHGWVAGVSGLSTRERVAVPAAGRPLAVPGVGLCVPEPLDGGWLLRGGASPAPLRLRLELGVRPEAVVHGATTWRHPLTTRHAELLLLLCLAGPDGLDAAALSTALHGDRAHLVAVRAEVSRLRRTLGGVLATKPYRIAPEVGVDLPDLSTSAFLRTCTAPGLRALTTDGRGPTP</sequence>
<dbReference type="InterPro" id="IPR003018">
    <property type="entry name" value="GAF"/>
</dbReference>
<dbReference type="InterPro" id="IPR029016">
    <property type="entry name" value="GAF-like_dom_sf"/>
</dbReference>
<evidence type="ECO:0000313" key="2">
    <source>
        <dbReference type="EMBL" id="UZJ24091.1"/>
    </source>
</evidence>
<dbReference type="Pfam" id="PF01590">
    <property type="entry name" value="GAF"/>
    <property type="match status" value="1"/>
</dbReference>
<feature type="domain" description="GAF" evidence="1">
    <location>
        <begin position="78"/>
        <end position="215"/>
    </location>
</feature>
<dbReference type="EMBL" id="CP110615">
    <property type="protein sequence ID" value="UZJ24091.1"/>
    <property type="molecule type" value="Genomic_DNA"/>
</dbReference>
<keyword evidence="3" id="KW-1185">Reference proteome</keyword>
<proteinExistence type="predicted"/>
<gene>
    <name evidence="2" type="ORF">RHODO2019_13075</name>
</gene>
<dbReference type="RefSeq" id="WP_265382198.1">
    <property type="nucleotide sequence ID" value="NZ_CP110615.1"/>
</dbReference>
<reference evidence="2" key="1">
    <citation type="submission" date="2022-10" db="EMBL/GenBank/DDBJ databases">
        <title>Rhodococcus sp.75.</title>
        <authorList>
            <person name="Sun M."/>
        </authorList>
    </citation>
    <scope>NUCLEOTIDE SEQUENCE</scope>
    <source>
        <strain evidence="2">75</strain>
    </source>
</reference>
<dbReference type="Gene3D" id="3.30.450.40">
    <property type="match status" value="1"/>
</dbReference>